<dbReference type="EMBL" id="JANIDX010000005">
    <property type="protein sequence ID" value="MCX5619917.1"/>
    <property type="molecule type" value="Genomic_DNA"/>
</dbReference>
<comment type="caution">
    <text evidence="1">The sequence shown here is derived from an EMBL/GenBank/DDBJ whole genome shotgun (WGS) entry which is preliminary data.</text>
</comment>
<dbReference type="Proteomes" id="UP001165575">
    <property type="component" value="Unassembled WGS sequence"/>
</dbReference>
<dbReference type="RefSeq" id="WP_266137744.1">
    <property type="nucleotide sequence ID" value="NZ_JANIDX010000005.1"/>
</dbReference>
<keyword evidence="2" id="KW-1185">Reference proteome</keyword>
<proteinExistence type="predicted"/>
<reference evidence="1 2" key="1">
    <citation type="submission" date="2022-07" db="EMBL/GenBank/DDBJ databases">
        <title>Bombella genomes.</title>
        <authorList>
            <person name="Harer L."/>
            <person name="Styblova S."/>
            <person name="Ehrmann M."/>
        </authorList>
    </citation>
    <scope>NUCLEOTIDE SEQUENCE [LARGE SCALE GENOMIC DNA]</scope>
    <source>
        <strain evidence="1 2">TMW 2.2556</strain>
    </source>
</reference>
<gene>
    <name evidence="1" type="ORF">NQF89_05710</name>
</gene>
<name>A0ABT3WLC3_9PROT</name>
<evidence type="ECO:0000313" key="1">
    <source>
        <dbReference type="EMBL" id="MCX5619917.1"/>
    </source>
</evidence>
<sequence length="172" mass="19490">MNDSLKTDLRDLHQRIRDAVASRFPAFKVVEFYRDEESEDLPTPACLLELEEMEYHEEDLGTDQIMVSLRFSARLVFSREGGPDGLLNVRLAASDVAAFINKNRFGGRVFPARVLSCGTDFFRPDLTDRYAIWRVEWHHEQAIFGVNSWDQADAAGPSPKSIIVNGEQINAS</sequence>
<organism evidence="1 2">
    <name type="scientific">Bombella pollinis</name>
    <dbReference type="NCBI Taxonomy" id="2967337"/>
    <lineage>
        <taxon>Bacteria</taxon>
        <taxon>Pseudomonadati</taxon>
        <taxon>Pseudomonadota</taxon>
        <taxon>Alphaproteobacteria</taxon>
        <taxon>Acetobacterales</taxon>
        <taxon>Acetobacteraceae</taxon>
        <taxon>Bombella</taxon>
    </lineage>
</organism>
<accession>A0ABT3WLC3</accession>
<protein>
    <submittedName>
        <fullName evidence="1">Uncharacterized protein</fullName>
    </submittedName>
</protein>
<evidence type="ECO:0000313" key="2">
    <source>
        <dbReference type="Proteomes" id="UP001165575"/>
    </source>
</evidence>